<dbReference type="SUPFAM" id="SSF63380">
    <property type="entry name" value="Riboflavin synthase domain-like"/>
    <property type="match status" value="1"/>
</dbReference>
<feature type="binding site" evidence="11">
    <location>
        <position position="137"/>
    </location>
    <ligand>
        <name>FAD</name>
        <dbReference type="ChEBI" id="CHEBI:57692"/>
    </ligand>
</feature>
<dbReference type="SUPFAM" id="SSF52343">
    <property type="entry name" value="Ferredoxin reductase-like, C-terminal NADP-linked domain"/>
    <property type="match status" value="1"/>
</dbReference>
<dbReference type="OMA" id="YKANTID"/>
<evidence type="ECO:0000256" key="11">
    <source>
        <dbReference type="PIRSR" id="PIRSR601834-1"/>
    </source>
</evidence>
<evidence type="ECO:0000256" key="8">
    <source>
        <dbReference type="ARBA" id="ARBA00023027"/>
    </source>
</evidence>
<dbReference type="CDD" id="cd06183">
    <property type="entry name" value="cyt_b5_reduct_like"/>
    <property type="match status" value="1"/>
</dbReference>
<keyword evidence="5" id="KW-1000">Mitochondrion outer membrane</keyword>
<dbReference type="GO" id="GO:0090524">
    <property type="term" value="F:cytochrome-b5 reductase activity, acting on NADH"/>
    <property type="evidence" value="ECO:0007669"/>
    <property type="project" value="UniProtKB-EC"/>
</dbReference>
<evidence type="ECO:0000313" key="15">
    <source>
        <dbReference type="Proteomes" id="UP000070444"/>
    </source>
</evidence>
<dbReference type="PRINTS" id="PR00371">
    <property type="entry name" value="FPNCR"/>
</dbReference>
<dbReference type="InterPro" id="IPR008333">
    <property type="entry name" value="Cbr1-like_FAD-bd_dom"/>
</dbReference>
<name>A0A137P6R6_CONC2</name>
<keyword evidence="5" id="KW-0472">Membrane</keyword>
<dbReference type="STRING" id="796925.A0A137P6R6"/>
<dbReference type="PANTHER" id="PTHR19370">
    <property type="entry name" value="NADH-CYTOCHROME B5 REDUCTASE"/>
    <property type="match status" value="1"/>
</dbReference>
<feature type="binding site" evidence="11">
    <location>
        <position position="154"/>
    </location>
    <ligand>
        <name>FAD</name>
        <dbReference type="ChEBI" id="CHEBI:57692"/>
    </ligand>
</feature>
<dbReference type="PANTHER" id="PTHR19370:SF171">
    <property type="entry name" value="NADH-CYTOCHROME B5 REDUCTASE 2"/>
    <property type="match status" value="1"/>
</dbReference>
<dbReference type="InterPro" id="IPR017927">
    <property type="entry name" value="FAD-bd_FR_type"/>
</dbReference>
<dbReference type="GO" id="GO:0005741">
    <property type="term" value="C:mitochondrial outer membrane"/>
    <property type="evidence" value="ECO:0007669"/>
    <property type="project" value="UniProtKB-SubCell"/>
</dbReference>
<evidence type="ECO:0000256" key="6">
    <source>
        <dbReference type="ARBA" id="ARBA00022827"/>
    </source>
</evidence>
<evidence type="ECO:0000256" key="2">
    <source>
        <dbReference type="ARBA" id="ARBA00004572"/>
    </source>
</evidence>
<protein>
    <recommendedName>
        <fullName evidence="12">NADH-cytochrome b5 reductase</fullName>
        <ecNumber evidence="12">1.6.2.2</ecNumber>
    </recommendedName>
</protein>
<dbReference type="Pfam" id="PF00175">
    <property type="entry name" value="NAD_binding_1"/>
    <property type="match status" value="1"/>
</dbReference>
<proteinExistence type="inferred from homology"/>
<accession>A0A137P6R6</accession>
<evidence type="ECO:0000313" key="14">
    <source>
        <dbReference type="EMBL" id="KXN70707.1"/>
    </source>
</evidence>
<dbReference type="InterPro" id="IPR001433">
    <property type="entry name" value="OxRdtase_FAD/NAD-bd"/>
</dbReference>
<comment type="subcellular location">
    <subcellularLocation>
        <location evidence="2">Mitochondrion outer membrane</location>
        <topology evidence="2">Single-pass membrane protein</topology>
    </subcellularLocation>
</comment>
<organism evidence="14 15">
    <name type="scientific">Conidiobolus coronatus (strain ATCC 28846 / CBS 209.66 / NRRL 28638)</name>
    <name type="common">Delacroixia coronata</name>
    <dbReference type="NCBI Taxonomy" id="796925"/>
    <lineage>
        <taxon>Eukaryota</taxon>
        <taxon>Fungi</taxon>
        <taxon>Fungi incertae sedis</taxon>
        <taxon>Zoopagomycota</taxon>
        <taxon>Entomophthoromycotina</taxon>
        <taxon>Entomophthoromycetes</taxon>
        <taxon>Entomophthorales</taxon>
        <taxon>Ancylistaceae</taxon>
        <taxon>Conidiobolus</taxon>
    </lineage>
</organism>
<dbReference type="InterPro" id="IPR001834">
    <property type="entry name" value="CBR-like"/>
</dbReference>
<evidence type="ECO:0000256" key="5">
    <source>
        <dbReference type="ARBA" id="ARBA00022787"/>
    </source>
</evidence>
<keyword evidence="15" id="KW-1185">Reference proteome</keyword>
<evidence type="ECO:0000259" key="13">
    <source>
        <dbReference type="PROSITE" id="PS51384"/>
    </source>
</evidence>
<comment type="catalytic activity">
    <reaction evidence="10 12">
        <text>2 Fe(III)-[cytochrome b5] + NADH = 2 Fe(II)-[cytochrome b5] + NAD(+) + H(+)</text>
        <dbReference type="Rhea" id="RHEA:46680"/>
        <dbReference type="Rhea" id="RHEA-COMP:10438"/>
        <dbReference type="Rhea" id="RHEA-COMP:10439"/>
        <dbReference type="ChEBI" id="CHEBI:15378"/>
        <dbReference type="ChEBI" id="CHEBI:29033"/>
        <dbReference type="ChEBI" id="CHEBI:29034"/>
        <dbReference type="ChEBI" id="CHEBI:57540"/>
        <dbReference type="ChEBI" id="CHEBI:57945"/>
        <dbReference type="EC" id="1.6.2.2"/>
    </reaction>
</comment>
<gene>
    <name evidence="14" type="ORF">CONCODRAFT_17426</name>
</gene>
<dbReference type="EMBL" id="KQ964495">
    <property type="protein sequence ID" value="KXN70707.1"/>
    <property type="molecule type" value="Genomic_DNA"/>
</dbReference>
<feature type="domain" description="FAD-binding FR-type" evidence="13">
    <location>
        <begin position="83"/>
        <end position="186"/>
    </location>
</feature>
<dbReference type="EC" id="1.6.2.2" evidence="12"/>
<keyword evidence="8 12" id="KW-0520">NAD</keyword>
<dbReference type="Proteomes" id="UP000070444">
    <property type="component" value="Unassembled WGS sequence"/>
</dbReference>
<feature type="binding site" evidence="11">
    <location>
        <position position="152"/>
    </location>
    <ligand>
        <name>FAD</name>
        <dbReference type="ChEBI" id="CHEBI:57692"/>
    </ligand>
</feature>
<dbReference type="OrthoDB" id="432685at2759"/>
<dbReference type="FunFam" id="2.40.30.10:FF:000032">
    <property type="entry name" value="NADH-cytochrome b5 reductase"/>
    <property type="match status" value="1"/>
</dbReference>
<dbReference type="Pfam" id="PF00970">
    <property type="entry name" value="FAD_binding_6"/>
    <property type="match status" value="1"/>
</dbReference>
<evidence type="ECO:0000256" key="3">
    <source>
        <dbReference type="ARBA" id="ARBA00006105"/>
    </source>
</evidence>
<dbReference type="FunFam" id="3.40.50.80:FF:000009">
    <property type="entry name" value="NADH-cytochrome b5 reductase"/>
    <property type="match status" value="1"/>
</dbReference>
<evidence type="ECO:0000256" key="9">
    <source>
        <dbReference type="ARBA" id="ARBA00023128"/>
    </source>
</evidence>
<dbReference type="Gene3D" id="2.40.30.10">
    <property type="entry name" value="Translation factors"/>
    <property type="match status" value="1"/>
</dbReference>
<feature type="binding site" evidence="11">
    <location>
        <position position="136"/>
    </location>
    <ligand>
        <name>FAD</name>
        <dbReference type="ChEBI" id="CHEBI:57692"/>
    </ligand>
</feature>
<evidence type="ECO:0000256" key="7">
    <source>
        <dbReference type="ARBA" id="ARBA00023002"/>
    </source>
</evidence>
<dbReference type="InterPro" id="IPR039261">
    <property type="entry name" value="FNR_nucleotide-bd"/>
</dbReference>
<keyword evidence="7 12" id="KW-0560">Oxidoreductase</keyword>
<dbReference type="PRINTS" id="PR00406">
    <property type="entry name" value="CYTB5RDTASE"/>
</dbReference>
<feature type="binding site" evidence="11">
    <location>
        <position position="203"/>
    </location>
    <ligand>
        <name>FAD</name>
        <dbReference type="ChEBI" id="CHEBI:57692"/>
    </ligand>
</feature>
<keyword evidence="4 11" id="KW-0285">Flavoprotein</keyword>
<feature type="binding site" evidence="11">
    <location>
        <position position="161"/>
    </location>
    <ligand>
        <name>FAD</name>
        <dbReference type="ChEBI" id="CHEBI:57692"/>
    </ligand>
</feature>
<keyword evidence="9" id="KW-0496">Mitochondrion</keyword>
<comment type="similarity">
    <text evidence="3 12">Belongs to the flavoprotein pyridine nucleotide cytochrome reductase family.</text>
</comment>
<feature type="binding site" evidence="11">
    <location>
        <position position="135"/>
    </location>
    <ligand>
        <name>FAD</name>
        <dbReference type="ChEBI" id="CHEBI:57692"/>
    </ligand>
</feature>
<evidence type="ECO:0000256" key="4">
    <source>
        <dbReference type="ARBA" id="ARBA00022630"/>
    </source>
</evidence>
<sequence length="332" mass="36398">MRSILKSSNLLKQSLNTFNRSAFAARANYSSAADGAKSGNSNLLLGALAVAAGAGSYYYFSGNEAKVAAKSENKSDDLLLSPKEFKSFKLKEVQDINYNTKLFRFELPVDRSLDLPVASCVVTRAPGKNGKNVIRPYTPTSEENAKGHFDFIIKHYEGGPMSTHIHNLKVGDTLEVKGPFPKYFYKANTIDEAGLIAGGTGITPMLQLIRKILDNPADKTKINLIFANNTTKDILLKDELDKLAKQHADRFKVKYVIAKQESGWTGDVGFVTKDLIKKTLQGSQNKDSMVFVCGPDPMINVLSGPKNPDKSQGELGGILKELGYTSENVYKF</sequence>
<dbReference type="InterPro" id="IPR017938">
    <property type="entry name" value="Riboflavin_synthase-like_b-brl"/>
</dbReference>
<evidence type="ECO:0000256" key="10">
    <source>
        <dbReference type="ARBA" id="ARBA00047682"/>
    </source>
</evidence>
<evidence type="ECO:0000256" key="12">
    <source>
        <dbReference type="RuleBase" id="RU361226"/>
    </source>
</evidence>
<comment type="cofactor">
    <cofactor evidence="1 11 12">
        <name>FAD</name>
        <dbReference type="ChEBI" id="CHEBI:57692"/>
    </cofactor>
</comment>
<dbReference type="PROSITE" id="PS51384">
    <property type="entry name" value="FAD_FR"/>
    <property type="match status" value="1"/>
</dbReference>
<dbReference type="AlphaFoldDB" id="A0A137P6R6"/>
<evidence type="ECO:0000256" key="1">
    <source>
        <dbReference type="ARBA" id="ARBA00001974"/>
    </source>
</evidence>
<reference evidence="14 15" key="1">
    <citation type="journal article" date="2015" name="Genome Biol. Evol.">
        <title>Phylogenomic analyses indicate that early fungi evolved digesting cell walls of algal ancestors of land plants.</title>
        <authorList>
            <person name="Chang Y."/>
            <person name="Wang S."/>
            <person name="Sekimoto S."/>
            <person name="Aerts A.L."/>
            <person name="Choi C."/>
            <person name="Clum A."/>
            <person name="LaButti K.M."/>
            <person name="Lindquist E.A."/>
            <person name="Yee Ngan C."/>
            <person name="Ohm R.A."/>
            <person name="Salamov A.A."/>
            <person name="Grigoriev I.V."/>
            <person name="Spatafora J.W."/>
            <person name="Berbee M.L."/>
        </authorList>
    </citation>
    <scope>NUCLEOTIDE SEQUENCE [LARGE SCALE GENOMIC DNA]</scope>
    <source>
        <strain evidence="14 15">NRRL 28638</strain>
    </source>
</reference>
<keyword evidence="6 11" id="KW-0274">FAD</keyword>
<dbReference type="Gene3D" id="3.40.50.80">
    <property type="entry name" value="Nucleotide-binding domain of ferredoxin-NADP reductase (FNR) module"/>
    <property type="match status" value="1"/>
</dbReference>
<dbReference type="InterPro" id="IPR001709">
    <property type="entry name" value="Flavoprot_Pyr_Nucl_cyt_Rdtase"/>
</dbReference>
<feature type="binding site" evidence="11">
    <location>
        <position position="162"/>
    </location>
    <ligand>
        <name>FAD</name>
        <dbReference type="ChEBI" id="CHEBI:57692"/>
    </ligand>
</feature>